<dbReference type="PANTHER" id="PTHR11439:SF455">
    <property type="entry name" value="RLK (RECEPTOR-LIKE PROTEIN KINASE) 8, PUTATIVE-RELATED"/>
    <property type="match status" value="1"/>
</dbReference>
<dbReference type="EMBL" id="OIVN01004957">
    <property type="protein sequence ID" value="SPD20136.1"/>
    <property type="molecule type" value="Genomic_DNA"/>
</dbReference>
<reference evidence="3" key="1">
    <citation type="submission" date="2018-02" db="EMBL/GenBank/DDBJ databases">
        <authorList>
            <person name="Cohen D.B."/>
            <person name="Kent A.D."/>
        </authorList>
    </citation>
    <scope>NUCLEOTIDE SEQUENCE</scope>
</reference>
<dbReference type="PANTHER" id="PTHR11439">
    <property type="entry name" value="GAG-POL-RELATED RETROTRANSPOSON"/>
    <property type="match status" value="1"/>
</dbReference>
<evidence type="ECO:0000313" key="3">
    <source>
        <dbReference type="EMBL" id="SPD20136.1"/>
    </source>
</evidence>
<sequence length="365" mass="40804">MVHSRNEYTCSSLKDLLILHFLHMYVFSINPFMAYDRLLSLGLKNSHLICLLLASLHLLRILHSSSTSLVLWFLYLLLYVDDIIITGSAPTTVTALIDNLATAFELKDLGPLKFFLGLQIKYQPNGFFVHQSKYALDLLARHNMTTCKPCSTPFVSGSKPASVAFLNDPTSFRSLIGALQYLTFTRPDLSFAANSLCEHMQSPTEDFTDSDWAGNPVDRRSTTGFLVFLGNNLITWSSKKQPTVSRSSTEAEYRSLAIGAAELAWIRMLLCDFGVILPSPLVIWCDNTSAIALASNPVFHARTKHVEVDYHFVRERVVRGDLRVLFISTNDQLADLLTKALPAPCFLELSSKLLSSLHRHPFEGG</sequence>
<keyword evidence="1" id="KW-1133">Transmembrane helix</keyword>
<proteinExistence type="predicted"/>
<protein>
    <recommendedName>
        <fullName evidence="2">Reverse transcriptase Ty1/copia-type domain-containing protein</fullName>
    </recommendedName>
</protein>
<gene>
    <name evidence="3" type="ORF">FSB_LOCUS48018</name>
</gene>
<keyword evidence="1" id="KW-0812">Transmembrane</keyword>
<dbReference type="InterPro" id="IPR013103">
    <property type="entry name" value="RVT_2"/>
</dbReference>
<dbReference type="Pfam" id="PF07727">
    <property type="entry name" value="RVT_2"/>
    <property type="match status" value="1"/>
</dbReference>
<dbReference type="AlphaFoldDB" id="A0A2N9I261"/>
<evidence type="ECO:0000256" key="1">
    <source>
        <dbReference type="SAM" id="Phobius"/>
    </source>
</evidence>
<dbReference type="SUPFAM" id="SSF56672">
    <property type="entry name" value="DNA/RNA polymerases"/>
    <property type="match status" value="1"/>
</dbReference>
<dbReference type="CDD" id="cd09272">
    <property type="entry name" value="RNase_HI_RT_Ty1"/>
    <property type="match status" value="1"/>
</dbReference>
<keyword evidence="1" id="KW-0472">Membrane</keyword>
<evidence type="ECO:0000259" key="2">
    <source>
        <dbReference type="Pfam" id="PF07727"/>
    </source>
</evidence>
<feature type="transmembrane region" description="Helical" evidence="1">
    <location>
        <begin position="12"/>
        <end position="33"/>
    </location>
</feature>
<organism evidence="3">
    <name type="scientific">Fagus sylvatica</name>
    <name type="common">Beechnut</name>
    <dbReference type="NCBI Taxonomy" id="28930"/>
    <lineage>
        <taxon>Eukaryota</taxon>
        <taxon>Viridiplantae</taxon>
        <taxon>Streptophyta</taxon>
        <taxon>Embryophyta</taxon>
        <taxon>Tracheophyta</taxon>
        <taxon>Spermatophyta</taxon>
        <taxon>Magnoliopsida</taxon>
        <taxon>eudicotyledons</taxon>
        <taxon>Gunneridae</taxon>
        <taxon>Pentapetalae</taxon>
        <taxon>rosids</taxon>
        <taxon>fabids</taxon>
        <taxon>Fagales</taxon>
        <taxon>Fagaceae</taxon>
        <taxon>Fagus</taxon>
    </lineage>
</organism>
<name>A0A2N9I261_FAGSY</name>
<dbReference type="InterPro" id="IPR043502">
    <property type="entry name" value="DNA/RNA_pol_sf"/>
</dbReference>
<feature type="domain" description="Reverse transcriptase Ty1/copia-type" evidence="2">
    <location>
        <begin position="76"/>
        <end position="155"/>
    </location>
</feature>
<accession>A0A2N9I261</accession>